<evidence type="ECO:0000313" key="2">
    <source>
        <dbReference type="Proteomes" id="UP000805193"/>
    </source>
</evidence>
<dbReference type="Proteomes" id="UP000805193">
    <property type="component" value="Unassembled WGS sequence"/>
</dbReference>
<evidence type="ECO:0000313" key="1">
    <source>
        <dbReference type="EMBL" id="KAG0410490.1"/>
    </source>
</evidence>
<dbReference type="EMBL" id="JABSTQ010011517">
    <property type="protein sequence ID" value="KAG0410490.1"/>
    <property type="molecule type" value="Genomic_DNA"/>
</dbReference>
<sequence>MMVQRFGGLVGHVIGARRRDPESCVKPAKNDSPEQQNRYNEALQQHKPTAIRHLYLIRHGQYNLKGDSDRDLILTELGRKQADVTGQRLKQLNLPFSRMVFSTMARATETARIIHGHFEHLPLEPCELIREGAPIPPEPPSGAWKPEAKFFTDGARIEAGFRKYFYRASPSQVEDSHEIIVCHANVIRYWICRALQFPPEGWLRFSLTNCSISVVSILPSGRVLVRAVGDSGHLPKDMITTN</sequence>
<accession>A0AC60NTP5</accession>
<reference evidence="1 2" key="1">
    <citation type="journal article" date="2020" name="Cell">
        <title>Large-Scale Comparative Analyses of Tick Genomes Elucidate Their Genetic Diversity and Vector Capacities.</title>
        <authorList>
            <consortium name="Tick Genome and Microbiome Consortium (TIGMIC)"/>
            <person name="Jia N."/>
            <person name="Wang J."/>
            <person name="Shi W."/>
            <person name="Du L."/>
            <person name="Sun Y."/>
            <person name="Zhan W."/>
            <person name="Jiang J.F."/>
            <person name="Wang Q."/>
            <person name="Zhang B."/>
            <person name="Ji P."/>
            <person name="Bell-Sakyi L."/>
            <person name="Cui X.M."/>
            <person name="Yuan T.T."/>
            <person name="Jiang B.G."/>
            <person name="Yang W.F."/>
            <person name="Lam T.T."/>
            <person name="Chang Q.C."/>
            <person name="Ding S.J."/>
            <person name="Wang X.J."/>
            <person name="Zhu J.G."/>
            <person name="Ruan X.D."/>
            <person name="Zhao L."/>
            <person name="Wei J.T."/>
            <person name="Ye R.Z."/>
            <person name="Que T.C."/>
            <person name="Du C.H."/>
            <person name="Zhou Y.H."/>
            <person name="Cheng J.X."/>
            <person name="Dai P.F."/>
            <person name="Guo W.B."/>
            <person name="Han X.H."/>
            <person name="Huang E.J."/>
            <person name="Li L.F."/>
            <person name="Wei W."/>
            <person name="Gao Y.C."/>
            <person name="Liu J.Z."/>
            <person name="Shao H.Z."/>
            <person name="Wang X."/>
            <person name="Wang C.C."/>
            <person name="Yang T.C."/>
            <person name="Huo Q.B."/>
            <person name="Li W."/>
            <person name="Chen H.Y."/>
            <person name="Chen S.E."/>
            <person name="Zhou L.G."/>
            <person name="Ni X.B."/>
            <person name="Tian J.H."/>
            <person name="Sheng Y."/>
            <person name="Liu T."/>
            <person name="Pan Y.S."/>
            <person name="Xia L.Y."/>
            <person name="Li J."/>
            <person name="Zhao F."/>
            <person name="Cao W.C."/>
        </authorList>
    </citation>
    <scope>NUCLEOTIDE SEQUENCE [LARGE SCALE GENOMIC DNA]</scope>
    <source>
        <strain evidence="1">Iper-2018</strain>
    </source>
</reference>
<keyword evidence="2" id="KW-1185">Reference proteome</keyword>
<protein>
    <submittedName>
        <fullName evidence="1">Uncharacterized protein</fullName>
    </submittedName>
</protein>
<gene>
    <name evidence="1" type="ORF">HPB47_012413</name>
</gene>
<name>A0AC60NTP5_IXOPE</name>
<organism evidence="1 2">
    <name type="scientific">Ixodes persulcatus</name>
    <name type="common">Taiga tick</name>
    <dbReference type="NCBI Taxonomy" id="34615"/>
    <lineage>
        <taxon>Eukaryota</taxon>
        <taxon>Metazoa</taxon>
        <taxon>Ecdysozoa</taxon>
        <taxon>Arthropoda</taxon>
        <taxon>Chelicerata</taxon>
        <taxon>Arachnida</taxon>
        <taxon>Acari</taxon>
        <taxon>Parasitiformes</taxon>
        <taxon>Ixodida</taxon>
        <taxon>Ixodoidea</taxon>
        <taxon>Ixodidae</taxon>
        <taxon>Ixodinae</taxon>
        <taxon>Ixodes</taxon>
    </lineage>
</organism>
<proteinExistence type="predicted"/>
<comment type="caution">
    <text evidence="1">The sequence shown here is derived from an EMBL/GenBank/DDBJ whole genome shotgun (WGS) entry which is preliminary data.</text>
</comment>